<feature type="transmembrane region" description="Helical" evidence="1">
    <location>
        <begin position="50"/>
        <end position="67"/>
    </location>
</feature>
<name>A0A0H5E5I8_9BACT</name>
<feature type="transmembrane region" description="Helical" evidence="1">
    <location>
        <begin position="79"/>
        <end position="100"/>
    </location>
</feature>
<keyword evidence="1" id="KW-0812">Transmembrane</keyword>
<feature type="transmembrane region" description="Helical" evidence="1">
    <location>
        <begin position="385"/>
        <end position="409"/>
    </location>
</feature>
<dbReference type="AlphaFoldDB" id="A0A0H5E5I8"/>
<evidence type="ECO:0000313" key="3">
    <source>
        <dbReference type="Proteomes" id="UP000220251"/>
    </source>
</evidence>
<keyword evidence="1" id="KW-0472">Membrane</keyword>
<feature type="transmembrane region" description="Helical" evidence="1">
    <location>
        <begin position="415"/>
        <end position="434"/>
    </location>
</feature>
<feature type="transmembrane region" description="Helical" evidence="1">
    <location>
        <begin position="7"/>
        <end position="30"/>
    </location>
</feature>
<reference evidence="3" key="1">
    <citation type="submission" date="2015-06" db="EMBL/GenBank/DDBJ databases">
        <authorList>
            <person name="Bertelli C."/>
        </authorList>
    </citation>
    <scope>NUCLEOTIDE SEQUENCE [LARGE SCALE GENOMIC DNA]</scope>
    <source>
        <strain evidence="3">CRIB-30</strain>
    </source>
</reference>
<feature type="transmembrane region" description="Helical" evidence="1">
    <location>
        <begin position="304"/>
        <end position="325"/>
    </location>
</feature>
<proteinExistence type="predicted"/>
<feature type="transmembrane region" description="Helical" evidence="1">
    <location>
        <begin position="273"/>
        <end position="292"/>
    </location>
</feature>
<evidence type="ECO:0000313" key="2">
    <source>
        <dbReference type="EMBL" id="CRX38500.1"/>
    </source>
</evidence>
<accession>A0A0H5E5I8</accession>
<feature type="transmembrane region" description="Helical" evidence="1">
    <location>
        <begin position="226"/>
        <end position="244"/>
    </location>
</feature>
<evidence type="ECO:0000256" key="1">
    <source>
        <dbReference type="SAM" id="Phobius"/>
    </source>
</evidence>
<keyword evidence="1" id="KW-1133">Transmembrane helix</keyword>
<dbReference type="EMBL" id="CWGJ01000012">
    <property type="protein sequence ID" value="CRX38500.1"/>
    <property type="molecule type" value="Genomic_DNA"/>
</dbReference>
<feature type="transmembrane region" description="Helical" evidence="1">
    <location>
        <begin position="345"/>
        <end position="364"/>
    </location>
</feature>
<feature type="transmembrane region" description="Helical" evidence="1">
    <location>
        <begin position="151"/>
        <end position="171"/>
    </location>
</feature>
<protein>
    <submittedName>
        <fullName evidence="2">Putative ADP/ATP translocase</fullName>
    </submittedName>
</protein>
<dbReference type="Proteomes" id="UP000220251">
    <property type="component" value="Unassembled WGS sequence"/>
</dbReference>
<feature type="transmembrane region" description="Helical" evidence="1">
    <location>
        <begin position="120"/>
        <end position="139"/>
    </location>
</feature>
<organism evidence="2 3">
    <name type="scientific">Estrella lausannensis</name>
    <dbReference type="NCBI Taxonomy" id="483423"/>
    <lineage>
        <taxon>Bacteria</taxon>
        <taxon>Pseudomonadati</taxon>
        <taxon>Chlamydiota</taxon>
        <taxon>Chlamydiia</taxon>
        <taxon>Parachlamydiales</taxon>
        <taxon>Candidatus Criblamydiaceae</taxon>
        <taxon>Estrella</taxon>
    </lineage>
</organism>
<dbReference type="RefSeq" id="WP_098038358.1">
    <property type="nucleotide sequence ID" value="NZ_CWGJ01000012.1"/>
</dbReference>
<gene>
    <name evidence="2" type="primary">ntt3</name>
    <name evidence="2" type="ORF">ELAC_1157</name>
</gene>
<feature type="transmembrane region" description="Helical" evidence="1">
    <location>
        <begin position="183"/>
        <end position="205"/>
    </location>
</feature>
<sequence length="457" mass="51534">MTFSIKTFYFPLAGALLAALTMNILTLGMPESILYLCENSSPDLLLWCKGWGRLLFSSFATIVLIMLSTRFDLQNVTRIMFGIALTGAILYFFYLIPLYLHSPKAGERIADKTLSWIPVSFYLTLSYWPSTIILFLYSFMNRFISLKEAFLAYPLFAIAGIIIPILFVPARQIQAPLPTDEEIFFAGVATVVLSLLSLGLFEWLWRSRAEELSHESKETGKTTLPRGLFWQGGLVLATAFIYQLNKSVWFSKGSLEYPAPQEYTHFLTAFEGLRSLGMLLDVVFLLFVLIALEKRGGRAWKNIFSGVVFVSLIIGFSLIFFNLFSNPHFSHSLRELGSIQAFFESAAVGSGYQIFFTAVSYPILLCLKEMIFMLYEPKKRFTAKLWVDLVYAKIGLVLATVASFMGSSLTLSVRVYLFATVFVAAGLIWLYLALRMGSQIEKKSPAPQDEWEVSQNA</sequence>
<keyword evidence="3" id="KW-1185">Reference proteome</keyword>